<dbReference type="Gene3D" id="3.40.605.10">
    <property type="entry name" value="Aldehyde Dehydrogenase, Chain A, domain 1"/>
    <property type="match status" value="1"/>
</dbReference>
<feature type="domain" description="Aldehyde dehydrogenase" evidence="2">
    <location>
        <begin position="22"/>
        <end position="61"/>
    </location>
</feature>
<name>A0ABV6GNB3_9BACI</name>
<evidence type="ECO:0000313" key="4">
    <source>
        <dbReference type="Proteomes" id="UP001589854"/>
    </source>
</evidence>
<accession>A0ABV6GNB3</accession>
<keyword evidence="4" id="KW-1185">Reference proteome</keyword>
<evidence type="ECO:0000256" key="1">
    <source>
        <dbReference type="ARBA" id="ARBA00023002"/>
    </source>
</evidence>
<sequence length="81" mass="9144">MINVELMKVTSLVDGRAVTQIEEKTMDVISPFNGEVVGKVNLASKEDAKRANKSAHRVFHETIKKCRLIVGLTFFVKHLIY</sequence>
<protein>
    <submittedName>
        <fullName evidence="3">Aldehyde dehydrogenase family protein</fullName>
    </submittedName>
</protein>
<comment type="caution">
    <text evidence="3">The sequence shown here is derived from an EMBL/GenBank/DDBJ whole genome shotgun (WGS) entry which is preliminary data.</text>
</comment>
<proteinExistence type="predicted"/>
<dbReference type="Proteomes" id="UP001589854">
    <property type="component" value="Unassembled WGS sequence"/>
</dbReference>
<keyword evidence="1" id="KW-0560">Oxidoreductase</keyword>
<reference evidence="3 4" key="1">
    <citation type="submission" date="2024-09" db="EMBL/GenBank/DDBJ databases">
        <authorList>
            <person name="Sun Q."/>
            <person name="Mori K."/>
        </authorList>
    </citation>
    <scope>NUCLEOTIDE SEQUENCE [LARGE SCALE GENOMIC DNA]</scope>
    <source>
        <strain evidence="3 4">CCM 7228</strain>
    </source>
</reference>
<organism evidence="3 4">
    <name type="scientific">Metabacillus herbersteinensis</name>
    <dbReference type="NCBI Taxonomy" id="283816"/>
    <lineage>
        <taxon>Bacteria</taxon>
        <taxon>Bacillati</taxon>
        <taxon>Bacillota</taxon>
        <taxon>Bacilli</taxon>
        <taxon>Bacillales</taxon>
        <taxon>Bacillaceae</taxon>
        <taxon>Metabacillus</taxon>
    </lineage>
</organism>
<evidence type="ECO:0000313" key="3">
    <source>
        <dbReference type="EMBL" id="MFC0274599.1"/>
    </source>
</evidence>
<dbReference type="SUPFAM" id="SSF53720">
    <property type="entry name" value="ALDH-like"/>
    <property type="match status" value="1"/>
</dbReference>
<dbReference type="RefSeq" id="WP_378939012.1">
    <property type="nucleotide sequence ID" value="NZ_JBHLVO010000040.1"/>
</dbReference>
<dbReference type="EMBL" id="JBHLVO010000040">
    <property type="protein sequence ID" value="MFC0274599.1"/>
    <property type="molecule type" value="Genomic_DNA"/>
</dbReference>
<dbReference type="Pfam" id="PF00171">
    <property type="entry name" value="Aldedh"/>
    <property type="match status" value="1"/>
</dbReference>
<gene>
    <name evidence="3" type="ORF">ACFFIX_25050</name>
</gene>
<evidence type="ECO:0000259" key="2">
    <source>
        <dbReference type="Pfam" id="PF00171"/>
    </source>
</evidence>
<dbReference type="InterPro" id="IPR016162">
    <property type="entry name" value="Ald_DH_N"/>
</dbReference>
<dbReference type="InterPro" id="IPR015590">
    <property type="entry name" value="Aldehyde_DH_dom"/>
</dbReference>
<dbReference type="InterPro" id="IPR016161">
    <property type="entry name" value="Ald_DH/histidinol_DH"/>
</dbReference>